<dbReference type="PROSITE" id="PS00710">
    <property type="entry name" value="PGM_PMM"/>
    <property type="match status" value="1"/>
</dbReference>
<dbReference type="Pfam" id="PF02878">
    <property type="entry name" value="PGM_PMM_I"/>
    <property type="match status" value="1"/>
</dbReference>
<evidence type="ECO:0000259" key="9">
    <source>
        <dbReference type="Pfam" id="PF02878"/>
    </source>
</evidence>
<dbReference type="STRING" id="1802391.A3D72_04580"/>
<keyword evidence="4 7" id="KW-0479">Metal-binding</keyword>
<proteinExistence type="inferred from homology"/>
<evidence type="ECO:0000313" key="13">
    <source>
        <dbReference type="Proteomes" id="UP000176303"/>
    </source>
</evidence>
<dbReference type="InterPro" id="IPR005846">
    <property type="entry name" value="A-D-PHexomutase_a/b/a-III"/>
</dbReference>
<comment type="similarity">
    <text evidence="2 7">Belongs to the phosphohexose mutase family.</text>
</comment>
<dbReference type="EMBL" id="MGDZ01000037">
    <property type="protein sequence ID" value="OGL73252.1"/>
    <property type="molecule type" value="Genomic_DNA"/>
</dbReference>
<comment type="caution">
    <text evidence="12">The sequence shown here is derived from an EMBL/GenBank/DDBJ whole genome shotgun (WGS) entry which is preliminary data.</text>
</comment>
<keyword evidence="5 7" id="KW-0460">Magnesium</keyword>
<dbReference type="PRINTS" id="PR00509">
    <property type="entry name" value="PGMPMM"/>
</dbReference>
<dbReference type="InterPro" id="IPR016066">
    <property type="entry name" value="A-D-PHexomutase_CS"/>
</dbReference>
<evidence type="ECO:0000256" key="4">
    <source>
        <dbReference type="ARBA" id="ARBA00022723"/>
    </source>
</evidence>
<dbReference type="InterPro" id="IPR005843">
    <property type="entry name" value="A-D-PHexomutase_C"/>
</dbReference>
<name>A0A1F7U4U3_9BACT</name>
<evidence type="ECO:0000259" key="10">
    <source>
        <dbReference type="Pfam" id="PF02879"/>
    </source>
</evidence>
<dbReference type="Gene3D" id="3.40.120.10">
    <property type="entry name" value="Alpha-D-Glucose-1,6-Bisphosphate, subunit A, domain 3"/>
    <property type="match status" value="3"/>
</dbReference>
<keyword evidence="3" id="KW-0597">Phosphoprotein</keyword>
<evidence type="ECO:0008006" key="14">
    <source>
        <dbReference type="Google" id="ProtNLM"/>
    </source>
</evidence>
<dbReference type="AlphaFoldDB" id="A0A1F7U4U3"/>
<protein>
    <recommendedName>
        <fullName evidence="14">Phosphomannomutase/phosphoglucomutase</fullName>
    </recommendedName>
</protein>
<dbReference type="PANTHER" id="PTHR43771:SF1">
    <property type="entry name" value="PHOSPHOMANNOMUTASE"/>
    <property type="match status" value="1"/>
</dbReference>
<evidence type="ECO:0000259" key="11">
    <source>
        <dbReference type="Pfam" id="PF02880"/>
    </source>
</evidence>
<organism evidence="12 13">
    <name type="scientific">Candidatus Uhrbacteria bacterium RIFCSPHIGHO2_02_FULL_57_19</name>
    <dbReference type="NCBI Taxonomy" id="1802391"/>
    <lineage>
        <taxon>Bacteria</taxon>
        <taxon>Candidatus Uhriibacteriota</taxon>
    </lineage>
</organism>
<evidence type="ECO:0000256" key="2">
    <source>
        <dbReference type="ARBA" id="ARBA00010231"/>
    </source>
</evidence>
<dbReference type="GO" id="GO:0000287">
    <property type="term" value="F:magnesium ion binding"/>
    <property type="evidence" value="ECO:0007669"/>
    <property type="project" value="InterPro"/>
</dbReference>
<dbReference type="SUPFAM" id="SSF55957">
    <property type="entry name" value="Phosphoglucomutase, C-terminal domain"/>
    <property type="match status" value="1"/>
</dbReference>
<evidence type="ECO:0000313" key="12">
    <source>
        <dbReference type="EMBL" id="OGL73252.1"/>
    </source>
</evidence>
<evidence type="ECO:0000256" key="3">
    <source>
        <dbReference type="ARBA" id="ARBA00022553"/>
    </source>
</evidence>
<feature type="domain" description="Alpha-D-phosphohexomutase alpha/beta/alpha" evidence="11">
    <location>
        <begin position="257"/>
        <end position="364"/>
    </location>
</feature>
<evidence type="ECO:0000256" key="1">
    <source>
        <dbReference type="ARBA" id="ARBA00001946"/>
    </source>
</evidence>
<sequence>MIDRSIFKAYDIRGTSPGQIDEETAYRVGQSVVEELDAHTVVIGRDMRGTSELLNSALVSGIVSRGADAVDIGLTTTPMFYFAVADYELHDAGVMVTASHNPAEYNGFKIVRGDVLPVGAGSGMEQIRDRVSSGRLPEEPVGNLVETSVIDDYNRKLSELVDFGSIRPMAVAVDAGNGMAGHTLPSLFSRLPQLSIKPLYFELDGRFPNHEANPLKTETLSDLQSLTASSGAAIGVAYDGDGDRIGFVDERGDPVSPDAIHALLSREILAARPGAVILHDVRSSRMVAEEISKAGGVPLQSRVGHAFIKRQMRETGAAFAGELSAHYYFRDFFGVECSDLVLLMLLSVLSREERPLGELIAPLARYAKSPEINFEVANKAAAIRLLRERYAREAESVSEIDGIRLDFADWWFNVRPSNTEPLLRLNLEAKTKPMLEEKTAEITAIIKSL</sequence>
<evidence type="ECO:0000256" key="7">
    <source>
        <dbReference type="RuleBase" id="RU004326"/>
    </source>
</evidence>
<dbReference type="InterPro" id="IPR005841">
    <property type="entry name" value="Alpha-D-phosphohexomutase_SF"/>
</dbReference>
<dbReference type="SUPFAM" id="SSF53738">
    <property type="entry name" value="Phosphoglucomutase, first 3 domains"/>
    <property type="match status" value="3"/>
</dbReference>
<dbReference type="Pfam" id="PF02880">
    <property type="entry name" value="PGM_PMM_III"/>
    <property type="match status" value="1"/>
</dbReference>
<dbReference type="PANTHER" id="PTHR43771">
    <property type="entry name" value="PHOSPHOMANNOMUTASE"/>
    <property type="match status" value="1"/>
</dbReference>
<comment type="cofactor">
    <cofactor evidence="1">
        <name>Mg(2+)</name>
        <dbReference type="ChEBI" id="CHEBI:18420"/>
    </cofactor>
</comment>
<dbReference type="Gene3D" id="3.30.310.50">
    <property type="entry name" value="Alpha-D-phosphohexomutase, C-terminal domain"/>
    <property type="match status" value="1"/>
</dbReference>
<dbReference type="CDD" id="cd03089">
    <property type="entry name" value="PMM_PGM"/>
    <property type="match status" value="1"/>
</dbReference>
<feature type="domain" description="Alpha-D-phosphohexomutase alpha/beta/alpha" evidence="10">
    <location>
        <begin position="152"/>
        <end position="252"/>
    </location>
</feature>
<dbReference type="GO" id="GO:0016868">
    <property type="term" value="F:intramolecular phosphotransferase activity"/>
    <property type="evidence" value="ECO:0007669"/>
    <property type="project" value="InterPro"/>
</dbReference>
<evidence type="ECO:0000256" key="6">
    <source>
        <dbReference type="ARBA" id="ARBA00023235"/>
    </source>
</evidence>
<evidence type="ECO:0000259" key="8">
    <source>
        <dbReference type="Pfam" id="PF00408"/>
    </source>
</evidence>
<accession>A0A1F7U4U3</accession>
<dbReference type="InterPro" id="IPR016055">
    <property type="entry name" value="A-D-PHexomutase_a/b/a-I/II/III"/>
</dbReference>
<dbReference type="InterPro" id="IPR005845">
    <property type="entry name" value="A-D-PHexomutase_a/b/a-II"/>
</dbReference>
<dbReference type="InterPro" id="IPR005844">
    <property type="entry name" value="A-D-PHexomutase_a/b/a-I"/>
</dbReference>
<dbReference type="GO" id="GO:0005975">
    <property type="term" value="P:carbohydrate metabolic process"/>
    <property type="evidence" value="ECO:0007669"/>
    <property type="project" value="InterPro"/>
</dbReference>
<keyword evidence="6" id="KW-0413">Isomerase</keyword>
<dbReference type="Pfam" id="PF00408">
    <property type="entry name" value="PGM_PMM_IV"/>
    <property type="match status" value="1"/>
</dbReference>
<feature type="domain" description="Alpha-D-phosphohexomutase C-terminal" evidence="8">
    <location>
        <begin position="371"/>
        <end position="442"/>
    </location>
</feature>
<dbReference type="InterPro" id="IPR036900">
    <property type="entry name" value="A-D-PHexomutase_C_sf"/>
</dbReference>
<evidence type="ECO:0000256" key="5">
    <source>
        <dbReference type="ARBA" id="ARBA00022842"/>
    </source>
</evidence>
<dbReference type="Pfam" id="PF02879">
    <property type="entry name" value="PGM_PMM_II"/>
    <property type="match status" value="1"/>
</dbReference>
<reference evidence="12 13" key="1">
    <citation type="journal article" date="2016" name="Nat. Commun.">
        <title>Thousands of microbial genomes shed light on interconnected biogeochemical processes in an aquifer system.</title>
        <authorList>
            <person name="Anantharaman K."/>
            <person name="Brown C.T."/>
            <person name="Hug L.A."/>
            <person name="Sharon I."/>
            <person name="Castelle C.J."/>
            <person name="Probst A.J."/>
            <person name="Thomas B.C."/>
            <person name="Singh A."/>
            <person name="Wilkins M.J."/>
            <person name="Karaoz U."/>
            <person name="Brodie E.L."/>
            <person name="Williams K.H."/>
            <person name="Hubbard S.S."/>
            <person name="Banfield J.F."/>
        </authorList>
    </citation>
    <scope>NUCLEOTIDE SEQUENCE [LARGE SCALE GENOMIC DNA]</scope>
</reference>
<gene>
    <name evidence="12" type="ORF">A3D72_04580</name>
</gene>
<dbReference type="Proteomes" id="UP000176303">
    <property type="component" value="Unassembled WGS sequence"/>
</dbReference>
<feature type="domain" description="Alpha-D-phosphohexomutase alpha/beta/alpha" evidence="9">
    <location>
        <begin position="5"/>
        <end position="130"/>
    </location>
</feature>